<evidence type="ECO:0000256" key="6">
    <source>
        <dbReference type="ARBA" id="ARBA00022801"/>
    </source>
</evidence>
<evidence type="ECO:0000259" key="11">
    <source>
        <dbReference type="Pfam" id="PF00082"/>
    </source>
</evidence>
<keyword evidence="4 10" id="KW-0645">Protease</keyword>
<dbReference type="InterPro" id="IPR045051">
    <property type="entry name" value="SBT"/>
</dbReference>
<keyword evidence="15" id="KW-1185">Reference proteome</keyword>
<evidence type="ECO:0000259" key="13">
    <source>
        <dbReference type="Pfam" id="PF17766"/>
    </source>
</evidence>
<feature type="active site" description="Charge relay system" evidence="9 10">
    <location>
        <position position="158"/>
    </location>
</feature>
<proteinExistence type="inferred from homology"/>
<keyword evidence="6 10" id="KW-0378">Hydrolase</keyword>
<dbReference type="InterPro" id="IPR034197">
    <property type="entry name" value="Peptidases_S8_3"/>
</dbReference>
<evidence type="ECO:0000256" key="4">
    <source>
        <dbReference type="ARBA" id="ARBA00022670"/>
    </source>
</evidence>
<comment type="subcellular location">
    <subcellularLocation>
        <location evidence="1">Secreted</location>
    </subcellularLocation>
</comment>
<keyword evidence="5" id="KW-0732">Signal</keyword>
<dbReference type="Proteomes" id="UP001141806">
    <property type="component" value="Unassembled WGS sequence"/>
</dbReference>
<evidence type="ECO:0000256" key="3">
    <source>
        <dbReference type="ARBA" id="ARBA00022525"/>
    </source>
</evidence>
<gene>
    <name evidence="14" type="ORF">NE237_025226</name>
</gene>
<evidence type="ECO:0000313" key="15">
    <source>
        <dbReference type="Proteomes" id="UP001141806"/>
    </source>
</evidence>
<feature type="domain" description="Inhibitor I9" evidence="12">
    <location>
        <begin position="49"/>
        <end position="125"/>
    </location>
</feature>
<dbReference type="Gene3D" id="3.50.30.30">
    <property type="match status" value="1"/>
</dbReference>
<dbReference type="Gene3D" id="3.30.70.80">
    <property type="entry name" value="Peptidase S8 propeptide/proteinase inhibitor I9"/>
    <property type="match status" value="1"/>
</dbReference>
<comment type="caution">
    <text evidence="14">The sequence shown here is derived from an EMBL/GenBank/DDBJ whole genome shotgun (WGS) entry which is preliminary data.</text>
</comment>
<dbReference type="PROSITE" id="PS51892">
    <property type="entry name" value="SUBTILASE"/>
    <property type="match status" value="1"/>
</dbReference>
<dbReference type="GO" id="GO:0004252">
    <property type="term" value="F:serine-type endopeptidase activity"/>
    <property type="evidence" value="ECO:0007669"/>
    <property type="project" value="UniProtKB-UniRule"/>
</dbReference>
<dbReference type="InterPro" id="IPR023828">
    <property type="entry name" value="Peptidase_S8_Ser-AS"/>
</dbReference>
<dbReference type="PROSITE" id="PS00138">
    <property type="entry name" value="SUBTILASE_SER"/>
    <property type="match status" value="1"/>
</dbReference>
<dbReference type="GO" id="GO:0006508">
    <property type="term" value="P:proteolysis"/>
    <property type="evidence" value="ECO:0007669"/>
    <property type="project" value="UniProtKB-KW"/>
</dbReference>
<comment type="similarity">
    <text evidence="2 10">Belongs to the peptidase S8 family.</text>
</comment>
<evidence type="ECO:0000256" key="9">
    <source>
        <dbReference type="PIRSR" id="PIRSR615500-1"/>
    </source>
</evidence>
<keyword evidence="3" id="KW-0964">Secreted</keyword>
<dbReference type="InterPro" id="IPR037045">
    <property type="entry name" value="S8pro/Inhibitor_I9_sf"/>
</dbReference>
<dbReference type="InterPro" id="IPR010259">
    <property type="entry name" value="S8pro/Inhibitor_I9"/>
</dbReference>
<feature type="domain" description="Subtilisin-like protease fibronectin type-III" evidence="13">
    <location>
        <begin position="687"/>
        <end position="790"/>
    </location>
</feature>
<dbReference type="CDD" id="cd02120">
    <property type="entry name" value="PA_subtilisin_like"/>
    <property type="match status" value="1"/>
</dbReference>
<name>A0A9Q0K157_9MAGN</name>
<dbReference type="PRINTS" id="PR00723">
    <property type="entry name" value="SUBTILISIN"/>
</dbReference>
<dbReference type="Pfam" id="PF00082">
    <property type="entry name" value="Peptidase_S8"/>
    <property type="match status" value="1"/>
</dbReference>
<dbReference type="Gene3D" id="2.60.40.2310">
    <property type="match status" value="1"/>
</dbReference>
<dbReference type="Gene3D" id="3.40.50.200">
    <property type="entry name" value="Peptidase S8/S53 domain"/>
    <property type="match status" value="1"/>
</dbReference>
<dbReference type="EMBL" id="JAMYWD010000010">
    <property type="protein sequence ID" value="KAJ4958115.1"/>
    <property type="molecule type" value="Genomic_DNA"/>
</dbReference>
<evidence type="ECO:0000313" key="14">
    <source>
        <dbReference type="EMBL" id="KAJ4958115.1"/>
    </source>
</evidence>
<dbReference type="InterPro" id="IPR036852">
    <property type="entry name" value="Peptidase_S8/S53_dom_sf"/>
</dbReference>
<evidence type="ECO:0000256" key="10">
    <source>
        <dbReference type="PROSITE-ProRule" id="PRU01240"/>
    </source>
</evidence>
<evidence type="ECO:0000256" key="7">
    <source>
        <dbReference type="ARBA" id="ARBA00022825"/>
    </source>
</evidence>
<dbReference type="InterPro" id="IPR015500">
    <property type="entry name" value="Peptidase_S8_subtilisin-rel"/>
</dbReference>
<dbReference type="SUPFAM" id="SSF52743">
    <property type="entry name" value="Subtilisin-like"/>
    <property type="match status" value="1"/>
</dbReference>
<protein>
    <submittedName>
        <fullName evidence="14">Uncharacterized protein</fullName>
    </submittedName>
</protein>
<feature type="domain" description="Peptidase S8/S53" evidence="11">
    <location>
        <begin position="149"/>
        <end position="603"/>
    </location>
</feature>
<organism evidence="14 15">
    <name type="scientific">Protea cynaroides</name>
    <dbReference type="NCBI Taxonomy" id="273540"/>
    <lineage>
        <taxon>Eukaryota</taxon>
        <taxon>Viridiplantae</taxon>
        <taxon>Streptophyta</taxon>
        <taxon>Embryophyta</taxon>
        <taxon>Tracheophyta</taxon>
        <taxon>Spermatophyta</taxon>
        <taxon>Magnoliopsida</taxon>
        <taxon>Proteales</taxon>
        <taxon>Proteaceae</taxon>
        <taxon>Protea</taxon>
    </lineage>
</organism>
<dbReference type="Pfam" id="PF17766">
    <property type="entry name" value="fn3_6"/>
    <property type="match status" value="1"/>
</dbReference>
<dbReference type="FunFam" id="3.40.50.200:FF:000006">
    <property type="entry name" value="Subtilisin-like protease SBT1.5"/>
    <property type="match status" value="1"/>
</dbReference>
<keyword evidence="8" id="KW-0325">Glycoprotein</keyword>
<dbReference type="PROSITE" id="PS00137">
    <property type="entry name" value="SUBTILASE_HIS"/>
    <property type="match status" value="1"/>
</dbReference>
<dbReference type="InterPro" id="IPR041469">
    <property type="entry name" value="Subtilisin-like_FN3"/>
</dbReference>
<reference evidence="14" key="1">
    <citation type="journal article" date="2023" name="Plant J.">
        <title>The genome of the king protea, Protea cynaroides.</title>
        <authorList>
            <person name="Chang J."/>
            <person name="Duong T.A."/>
            <person name="Schoeman C."/>
            <person name="Ma X."/>
            <person name="Roodt D."/>
            <person name="Barker N."/>
            <person name="Li Z."/>
            <person name="Van de Peer Y."/>
            <person name="Mizrachi E."/>
        </authorList>
    </citation>
    <scope>NUCLEOTIDE SEQUENCE</scope>
    <source>
        <tissue evidence="14">Young leaves</tissue>
    </source>
</reference>
<evidence type="ECO:0000256" key="5">
    <source>
        <dbReference type="ARBA" id="ARBA00022729"/>
    </source>
</evidence>
<keyword evidence="7 10" id="KW-0720">Serine protease</keyword>
<feature type="active site" description="Charge relay system" evidence="9 10">
    <location>
        <position position="235"/>
    </location>
</feature>
<sequence>MKNCNHNTEKLHHLFFSLFISFFFFTTSLQITHTQNSITDISAVLNRTTFIVLVNRDSKPSPFLSPQHWYSSLLSSSSSSTSSFIHVYSTLIHGFSATLTPLEAEILEKSHGVVTLFRDSILHLHTTRSPMFLGLNYRNSSLLKLSNNGTDAIIGLVDTGIWPERKSFHDDGLGPVPTRWKGQCEEGEEFNRSNCNRKIIGARFFAGGYDASFVRSAHADGSIVDFRSPRDSDGHGTHVASIAAGAPVAGAEFQGFAGGTARGMAPQARVAVYKVCWSMGCLLSDVCAALEKAVSDGVDIISVSLGSSRMPFHLDLLSIMSFRVADRGVFVAASAGNEGPYPASITNAPPWVMNVGAGTIDRDFPAVVLLGNGKNVSGVSVSIKPRHETTRNAHPLYSSGKITSSIFNFSPQYVQGRIVLCTTDGHVSTVLLGTLLKYAGAAAMIISHGNLDPNGIIAEPHVLPTITVGVAEAKSIQDYIISDTNPTAVILSYGTVPMHARAAPIVASFSSRGPNLAVPGILKPDIIAPGVNILGAWTGAIGSPDTIPDPRRSEFNLMTGTSMACPHVSGVAALIKSVHPNWSPSEIKSALMTTASIYTHYDTRNMSIQSSRPKSPISDEFSSEAASPFGLGAGHLEPERAMDPGLIYDLGYDDYVNFLCGLNYTERQIEIITGKRVFCLENGDRRLNYPAIVVAGEEVEDGIVVLIKRLKVVSEGQGFYKAKVVGFERGDYKIEVEPKILRINGIGERVNFKVMIRKEGKRIGRKEMWVGALIWREEITKHTVRCPIVIYSAKKYIVGL</sequence>
<dbReference type="InterPro" id="IPR022398">
    <property type="entry name" value="Peptidase_S8_His-AS"/>
</dbReference>
<dbReference type="PANTHER" id="PTHR10795">
    <property type="entry name" value="PROPROTEIN CONVERTASE SUBTILISIN/KEXIN"/>
    <property type="match status" value="1"/>
</dbReference>
<dbReference type="InterPro" id="IPR000209">
    <property type="entry name" value="Peptidase_S8/S53_dom"/>
</dbReference>
<evidence type="ECO:0000256" key="8">
    <source>
        <dbReference type="ARBA" id="ARBA00023180"/>
    </source>
</evidence>
<dbReference type="CDD" id="cd04852">
    <property type="entry name" value="Peptidases_S8_3"/>
    <property type="match status" value="1"/>
</dbReference>
<evidence type="ECO:0000259" key="12">
    <source>
        <dbReference type="Pfam" id="PF05922"/>
    </source>
</evidence>
<accession>A0A9Q0K157</accession>
<dbReference type="Pfam" id="PF05922">
    <property type="entry name" value="Inhibitor_I9"/>
    <property type="match status" value="1"/>
</dbReference>
<dbReference type="AlphaFoldDB" id="A0A9Q0K157"/>
<feature type="active site" description="Charge relay system" evidence="9 10">
    <location>
        <position position="562"/>
    </location>
</feature>
<evidence type="ECO:0000256" key="2">
    <source>
        <dbReference type="ARBA" id="ARBA00011073"/>
    </source>
</evidence>
<dbReference type="GO" id="GO:0005576">
    <property type="term" value="C:extracellular region"/>
    <property type="evidence" value="ECO:0007669"/>
    <property type="project" value="UniProtKB-SubCell"/>
</dbReference>
<dbReference type="OrthoDB" id="206201at2759"/>
<evidence type="ECO:0000256" key="1">
    <source>
        <dbReference type="ARBA" id="ARBA00004613"/>
    </source>
</evidence>
<dbReference type="FunFam" id="3.30.70.80:FF:000003">
    <property type="entry name" value="Subtilisin-like protease SBT1.9"/>
    <property type="match status" value="1"/>
</dbReference>